<organism evidence="8 9">
    <name type="scientific">Streptomyces lividans 1326</name>
    <dbReference type="NCBI Taxonomy" id="1200984"/>
    <lineage>
        <taxon>Bacteria</taxon>
        <taxon>Bacillati</taxon>
        <taxon>Actinomycetota</taxon>
        <taxon>Actinomycetes</taxon>
        <taxon>Kitasatosporales</taxon>
        <taxon>Streptomycetaceae</taxon>
        <taxon>Streptomyces</taxon>
    </lineage>
</organism>
<dbReference type="InterPro" id="IPR020846">
    <property type="entry name" value="MFS_dom"/>
</dbReference>
<keyword evidence="5 6" id="KW-0472">Membrane</keyword>
<dbReference type="EMBL" id="CM001889">
    <property type="protein sequence ID" value="EOY47296.1"/>
    <property type="molecule type" value="Genomic_DNA"/>
</dbReference>
<feature type="transmembrane region" description="Helical" evidence="6">
    <location>
        <begin position="102"/>
        <end position="122"/>
    </location>
</feature>
<dbReference type="PANTHER" id="PTHR43124">
    <property type="entry name" value="PURINE EFFLUX PUMP PBUE"/>
    <property type="match status" value="1"/>
</dbReference>
<keyword evidence="4 6" id="KW-1133">Transmembrane helix</keyword>
<dbReference type="Proteomes" id="UP000014062">
    <property type="component" value="Chromosome"/>
</dbReference>
<evidence type="ECO:0000256" key="4">
    <source>
        <dbReference type="ARBA" id="ARBA00022989"/>
    </source>
</evidence>
<dbReference type="PANTHER" id="PTHR43124:SF3">
    <property type="entry name" value="CHLORAMPHENICOL EFFLUX PUMP RV0191"/>
    <property type="match status" value="1"/>
</dbReference>
<evidence type="ECO:0000313" key="9">
    <source>
        <dbReference type="Proteomes" id="UP000014062"/>
    </source>
</evidence>
<feature type="transmembrane region" description="Helical" evidence="6">
    <location>
        <begin position="238"/>
        <end position="256"/>
    </location>
</feature>
<proteinExistence type="predicted"/>
<evidence type="ECO:0000313" key="8">
    <source>
        <dbReference type="EMBL" id="EOY47296.1"/>
    </source>
</evidence>
<dbReference type="GO" id="GO:0005886">
    <property type="term" value="C:plasma membrane"/>
    <property type="evidence" value="ECO:0007669"/>
    <property type="project" value="UniProtKB-SubCell"/>
</dbReference>
<feature type="transmembrane region" description="Helical" evidence="6">
    <location>
        <begin position="156"/>
        <end position="179"/>
    </location>
</feature>
<feature type="transmembrane region" description="Helical" evidence="6">
    <location>
        <begin position="42"/>
        <end position="62"/>
    </location>
</feature>
<sequence length="413" mass="40876">MPLALLALAVGAFGIGTTEFVMMGLLPDVADDLGISIPTAGHLVSAYALGVVIGAPLLAAVTTRMSRRAVLIALMALFVVGNALSAVAPGEISLLAARFVSGLPHGAFFGVGAVVATGMVAPERKARSVSLMFLGLTVANIVGVPAATAMGQQLGWRATFLGVSAIGVAAIAALAFLIPRDSAPAPTTGLRGELAALRSLPVWLALGTTVAGFGALFAAYSYITPMLTDAAGFAESSVTLLLALFGVGATAGNLLGGRLADHSLRGTLFGGLASLVVVLALFPLLMRTPVTAAASVALLGMAAFVTGSPLQLMVMEKAAAAPSLASSANQAAFNLANAGGAWIGGLALAAGFGATSPATAGAALAVLGLAVAGTAWTVDRRRAVTAPAPARERVVAGHVPDSDRAASHAGVTE</sequence>
<comment type="subcellular location">
    <subcellularLocation>
        <location evidence="1">Cell membrane</location>
        <topology evidence="1">Multi-pass membrane protein</topology>
    </subcellularLocation>
</comment>
<keyword evidence="2" id="KW-1003">Cell membrane</keyword>
<dbReference type="AlphaFoldDB" id="A0A7U9DNM8"/>
<dbReference type="InterPro" id="IPR050189">
    <property type="entry name" value="MFS_Efflux_Transporters"/>
</dbReference>
<feature type="transmembrane region" description="Helical" evidence="6">
    <location>
        <begin position="129"/>
        <end position="150"/>
    </location>
</feature>
<dbReference type="InterPro" id="IPR036259">
    <property type="entry name" value="MFS_trans_sf"/>
</dbReference>
<feature type="domain" description="Major facilitator superfamily (MFS) profile" evidence="7">
    <location>
        <begin position="4"/>
        <end position="380"/>
    </location>
</feature>
<dbReference type="PROSITE" id="PS50850">
    <property type="entry name" value="MFS"/>
    <property type="match status" value="1"/>
</dbReference>
<dbReference type="InterPro" id="IPR011701">
    <property type="entry name" value="MFS"/>
</dbReference>
<name>A0A7U9DNM8_STRLI</name>
<reference evidence="9" key="1">
    <citation type="journal article" date="2013" name="Genome Biol. Evol.">
        <title>The genome sequence of Streptomyces lividans 66 reveals a novel tRNA-dependent peptide biosynthetic system within a metal-related genomic island.</title>
        <authorList>
            <person name="Cruz-Morales P."/>
            <person name="Vijgenboom E."/>
            <person name="Iruegas-Bocardo F."/>
            <person name="Girard G."/>
            <person name="Yanez-Guerra L.A."/>
            <person name="Ramos-Aboites H.E."/>
            <person name="Pernodet J.L."/>
            <person name="Anne J."/>
            <person name="van Wezel G.P."/>
            <person name="Barona-Gomez F."/>
        </authorList>
    </citation>
    <scope>NUCLEOTIDE SEQUENCE [LARGE SCALE GENOMIC DNA]</scope>
    <source>
        <strain evidence="9">1326</strain>
    </source>
</reference>
<evidence type="ECO:0000256" key="6">
    <source>
        <dbReference type="SAM" id="Phobius"/>
    </source>
</evidence>
<dbReference type="Pfam" id="PF07690">
    <property type="entry name" value="MFS_1"/>
    <property type="match status" value="1"/>
</dbReference>
<feature type="transmembrane region" description="Helical" evidence="6">
    <location>
        <begin position="292"/>
        <end position="310"/>
    </location>
</feature>
<evidence type="ECO:0000256" key="2">
    <source>
        <dbReference type="ARBA" id="ARBA00022475"/>
    </source>
</evidence>
<dbReference type="SUPFAM" id="SSF103473">
    <property type="entry name" value="MFS general substrate transporter"/>
    <property type="match status" value="1"/>
</dbReference>
<evidence type="ECO:0000259" key="7">
    <source>
        <dbReference type="PROSITE" id="PS50850"/>
    </source>
</evidence>
<feature type="transmembrane region" description="Helical" evidence="6">
    <location>
        <begin position="331"/>
        <end position="352"/>
    </location>
</feature>
<dbReference type="RefSeq" id="WP_003976558.1">
    <property type="nucleotide sequence ID" value="NZ_CM001889.1"/>
</dbReference>
<evidence type="ECO:0000256" key="5">
    <source>
        <dbReference type="ARBA" id="ARBA00023136"/>
    </source>
</evidence>
<keyword evidence="3 6" id="KW-0812">Transmembrane</keyword>
<evidence type="ECO:0000256" key="1">
    <source>
        <dbReference type="ARBA" id="ARBA00004651"/>
    </source>
</evidence>
<dbReference type="Gene3D" id="1.20.1250.20">
    <property type="entry name" value="MFS general substrate transporter like domains"/>
    <property type="match status" value="1"/>
</dbReference>
<protein>
    <submittedName>
        <fullName evidence="8">Putative transmembrane efflux protein</fullName>
    </submittedName>
</protein>
<dbReference type="GO" id="GO:0022857">
    <property type="term" value="F:transmembrane transporter activity"/>
    <property type="evidence" value="ECO:0007669"/>
    <property type="project" value="InterPro"/>
</dbReference>
<gene>
    <name evidence="8" type="ORF">SLI_2581</name>
</gene>
<accession>A0A7U9DNM8</accession>
<feature type="transmembrane region" description="Helical" evidence="6">
    <location>
        <begin position="69"/>
        <end position="90"/>
    </location>
</feature>
<evidence type="ECO:0000256" key="3">
    <source>
        <dbReference type="ARBA" id="ARBA00022692"/>
    </source>
</evidence>
<feature type="transmembrane region" description="Helical" evidence="6">
    <location>
        <begin position="268"/>
        <end position="286"/>
    </location>
</feature>
<dbReference type="CDD" id="cd17324">
    <property type="entry name" value="MFS_NepI_like"/>
    <property type="match status" value="1"/>
</dbReference>
<feature type="transmembrane region" description="Helical" evidence="6">
    <location>
        <begin position="358"/>
        <end position="378"/>
    </location>
</feature>
<feature type="transmembrane region" description="Helical" evidence="6">
    <location>
        <begin position="200"/>
        <end position="223"/>
    </location>
</feature>